<feature type="domain" description="ABC transmembrane type-1" evidence="10">
    <location>
        <begin position="98"/>
        <end position="298"/>
    </location>
</feature>
<protein>
    <submittedName>
        <fullName evidence="11">Spermidine/putrescine ABC transporter permease</fullName>
    </submittedName>
</protein>
<name>A0A0B5ILI4_9ACTN</name>
<dbReference type="PANTHER" id="PTHR42929:SF1">
    <property type="entry name" value="INNER MEMBRANE ABC TRANSPORTER PERMEASE PROTEIN YDCU-RELATED"/>
    <property type="match status" value="1"/>
</dbReference>
<dbReference type="Proteomes" id="UP000031774">
    <property type="component" value="Chromosome"/>
</dbReference>
<keyword evidence="12" id="KW-1185">Reference proteome</keyword>
<feature type="region of interest" description="Disordered" evidence="9">
    <location>
        <begin position="1"/>
        <end position="20"/>
    </location>
</feature>
<feature type="transmembrane region" description="Helical" evidence="8">
    <location>
        <begin position="39"/>
        <end position="67"/>
    </location>
</feature>
<proteinExistence type="inferred from homology"/>
<feature type="transmembrane region" description="Helical" evidence="8">
    <location>
        <begin position="277"/>
        <end position="297"/>
    </location>
</feature>
<keyword evidence="5 8" id="KW-0812">Transmembrane</keyword>
<dbReference type="PROSITE" id="PS50928">
    <property type="entry name" value="ABC_TM1"/>
    <property type="match status" value="1"/>
</dbReference>
<dbReference type="STRING" id="362257.SVTN_38095"/>
<comment type="similarity">
    <text evidence="2">Belongs to the binding-protein-dependent transport system permease family. CysTW subfamily.</text>
</comment>
<feature type="transmembrane region" description="Helical" evidence="8">
    <location>
        <begin position="134"/>
        <end position="157"/>
    </location>
</feature>
<evidence type="ECO:0000256" key="4">
    <source>
        <dbReference type="ARBA" id="ARBA00022475"/>
    </source>
</evidence>
<keyword evidence="3 8" id="KW-0813">Transport</keyword>
<evidence type="ECO:0000313" key="11">
    <source>
        <dbReference type="EMBL" id="AJF69219.1"/>
    </source>
</evidence>
<comment type="subcellular location">
    <subcellularLocation>
        <location evidence="1 8">Cell membrane</location>
        <topology evidence="1 8">Multi-pass membrane protein</topology>
    </subcellularLocation>
</comment>
<evidence type="ECO:0000256" key="3">
    <source>
        <dbReference type="ARBA" id="ARBA00022448"/>
    </source>
</evidence>
<evidence type="ECO:0000256" key="2">
    <source>
        <dbReference type="ARBA" id="ARBA00007069"/>
    </source>
</evidence>
<organism evidence="11 12">
    <name type="scientific">Streptomyces vietnamensis</name>
    <dbReference type="NCBI Taxonomy" id="362257"/>
    <lineage>
        <taxon>Bacteria</taxon>
        <taxon>Bacillati</taxon>
        <taxon>Actinomycetota</taxon>
        <taxon>Actinomycetes</taxon>
        <taxon>Kitasatosporales</taxon>
        <taxon>Streptomycetaceae</taxon>
        <taxon>Streptomyces</taxon>
    </lineage>
</organism>
<evidence type="ECO:0000256" key="9">
    <source>
        <dbReference type="SAM" id="MobiDB-lite"/>
    </source>
</evidence>
<feature type="transmembrane region" description="Helical" evidence="8">
    <location>
        <begin position="224"/>
        <end position="245"/>
    </location>
</feature>
<evidence type="ECO:0000256" key="7">
    <source>
        <dbReference type="ARBA" id="ARBA00023136"/>
    </source>
</evidence>
<evidence type="ECO:0000313" key="12">
    <source>
        <dbReference type="Proteomes" id="UP000031774"/>
    </source>
</evidence>
<dbReference type="RefSeq" id="WP_041133141.1">
    <property type="nucleotide sequence ID" value="NZ_CP010407.1"/>
</dbReference>
<dbReference type="EMBL" id="CP010407">
    <property type="protein sequence ID" value="AJF69219.1"/>
    <property type="molecule type" value="Genomic_DNA"/>
</dbReference>
<dbReference type="AlphaFoldDB" id="A0A0B5ILI4"/>
<dbReference type="InterPro" id="IPR000515">
    <property type="entry name" value="MetI-like"/>
</dbReference>
<dbReference type="Gene3D" id="1.10.3720.10">
    <property type="entry name" value="MetI-like"/>
    <property type="match status" value="1"/>
</dbReference>
<evidence type="ECO:0000256" key="8">
    <source>
        <dbReference type="RuleBase" id="RU363032"/>
    </source>
</evidence>
<dbReference type="PANTHER" id="PTHR42929">
    <property type="entry name" value="INNER MEMBRANE ABC TRANSPORTER PERMEASE PROTEIN YDCU-RELATED-RELATED"/>
    <property type="match status" value="1"/>
</dbReference>
<dbReference type="InterPro" id="IPR035906">
    <property type="entry name" value="MetI-like_sf"/>
</dbReference>
<dbReference type="GO" id="GO:0005886">
    <property type="term" value="C:plasma membrane"/>
    <property type="evidence" value="ECO:0007669"/>
    <property type="project" value="UniProtKB-SubCell"/>
</dbReference>
<dbReference type="GO" id="GO:0055085">
    <property type="term" value="P:transmembrane transport"/>
    <property type="evidence" value="ECO:0007669"/>
    <property type="project" value="InterPro"/>
</dbReference>
<keyword evidence="7 8" id="KW-0472">Membrane</keyword>
<keyword evidence="6 8" id="KW-1133">Transmembrane helix</keyword>
<dbReference type="CDD" id="cd06261">
    <property type="entry name" value="TM_PBP2"/>
    <property type="match status" value="1"/>
</dbReference>
<keyword evidence="4" id="KW-1003">Cell membrane</keyword>
<evidence type="ECO:0000256" key="5">
    <source>
        <dbReference type="ARBA" id="ARBA00022692"/>
    </source>
</evidence>
<dbReference type="SUPFAM" id="SSF161098">
    <property type="entry name" value="MetI-like"/>
    <property type="match status" value="1"/>
</dbReference>
<gene>
    <name evidence="11" type="ORF">SVTN_38095</name>
</gene>
<accession>A0A0B5ILI4</accession>
<reference evidence="11 12" key="1">
    <citation type="submission" date="2014-12" db="EMBL/GenBank/DDBJ databases">
        <title>Complete genome sequence of Streptomyces vietnamensis strain GIMV4.0001, a genetic manipulable producer of the benzoisochromanequinone antibiotic granaticin.</title>
        <authorList>
            <person name="Deng M.R."/>
            <person name="Guo J."/>
            <person name="Ma L.Y."/>
            <person name="Feng G.D."/>
            <person name="Mo C.Y."/>
            <person name="Zhu H.H."/>
        </authorList>
    </citation>
    <scope>NUCLEOTIDE SEQUENCE [LARGE SCALE GENOMIC DNA]</scope>
    <source>
        <strain evidence="12">GIMV4.0001</strain>
    </source>
</reference>
<dbReference type="HOGENOM" id="CLU_016047_18_1_11"/>
<evidence type="ECO:0000256" key="1">
    <source>
        <dbReference type="ARBA" id="ARBA00004651"/>
    </source>
</evidence>
<feature type="transmembrane region" description="Helical" evidence="8">
    <location>
        <begin position="97"/>
        <end position="122"/>
    </location>
</feature>
<feature type="transmembrane region" description="Helical" evidence="8">
    <location>
        <begin position="177"/>
        <end position="203"/>
    </location>
</feature>
<dbReference type="KEGG" id="svt:SVTN_38095"/>
<sequence>MTALSPGLSPESATRAAGPGRSAVRRFAGALHRRPRLRLAALLTAPLLWLVLAYLGSLAALFLSAFWSTDTFTSEVVRIWTSQNFEELVSSPVYRTVALRTVGVALAVTALCVVIAFPLAFYTARVAHPRRRPLFVVALLMPLWAGYLVKVYAWRLILSEGGPLDWALRPLGLSGPGYGLTATVVVLTYLWLPYMVLPIHTALAQLPDNLLNASADLGAKSWRTFVSVVLPMVWPAVAAGSVFTFSLSLGDYITVQIVGGKTQLIGNLVYSNVTLNLPLAAALGTVPVAVIVVYLLAVRRSGALRSL</sequence>
<dbReference type="Pfam" id="PF00528">
    <property type="entry name" value="BPD_transp_1"/>
    <property type="match status" value="1"/>
</dbReference>
<evidence type="ECO:0000256" key="6">
    <source>
        <dbReference type="ARBA" id="ARBA00022989"/>
    </source>
</evidence>
<evidence type="ECO:0000259" key="10">
    <source>
        <dbReference type="PROSITE" id="PS50928"/>
    </source>
</evidence>